<evidence type="ECO:0000313" key="1">
    <source>
        <dbReference type="EMBL" id="ANY68816.1"/>
    </source>
</evidence>
<sequence length="228" mass="25960">MPGNLYGLMTAAGLFFLFLLLLALASPVRVYGKLTRKGELDHIDVRIVGLYGLLHYKVKIPQMKLQGATIRLHEQISTNRAGVQHSKEHQGKIDAENVQRFIEKLKHALEVTDNLRGWVKQLLKKVQLTEWKWSTTVGVGDAMWTAMTTGAVWSIKTTMLGVISQFVLLKADPVLQVQPVYQGTYFQTEWHCTAKLSMFHAVRSWLALLLRLKKGSHGIHVWHHILFK</sequence>
<protein>
    <recommendedName>
        <fullName evidence="2">DUF2953 domain-containing protein</fullName>
    </recommendedName>
</protein>
<evidence type="ECO:0008006" key="2">
    <source>
        <dbReference type="Google" id="ProtNLM"/>
    </source>
</evidence>
<dbReference type="RefSeq" id="WP_099519903.1">
    <property type="nucleotide sequence ID" value="NZ_CP016808.1"/>
</dbReference>
<dbReference type="InterPro" id="IPR021338">
    <property type="entry name" value="DUF2953"/>
</dbReference>
<organism evidence="1">
    <name type="scientific">Paenibacillus sp. BIHB 4019</name>
    <dbReference type="NCBI Taxonomy" id="1870819"/>
    <lineage>
        <taxon>Bacteria</taxon>
        <taxon>Bacillati</taxon>
        <taxon>Bacillota</taxon>
        <taxon>Bacilli</taxon>
        <taxon>Bacillales</taxon>
        <taxon>Paenibacillaceae</taxon>
        <taxon>Paenibacillus</taxon>
    </lineage>
</organism>
<dbReference type="AlphaFoldDB" id="A0A1B2DM80"/>
<dbReference type="Pfam" id="PF11167">
    <property type="entry name" value="DUF2953"/>
    <property type="match status" value="1"/>
</dbReference>
<dbReference type="EMBL" id="CP016808">
    <property type="protein sequence ID" value="ANY68816.1"/>
    <property type="molecule type" value="Genomic_DNA"/>
</dbReference>
<reference evidence="1" key="1">
    <citation type="submission" date="2016-08" db="EMBL/GenBank/DDBJ databases">
        <title>Complete Genome Seqeunce of Paenibacillus sp. BIHB 4019 from tea rhizoplane.</title>
        <authorList>
            <person name="Thakur R."/>
            <person name="Swarnkar M.K."/>
            <person name="Gulati A."/>
        </authorList>
    </citation>
    <scope>NUCLEOTIDE SEQUENCE [LARGE SCALE GENOMIC DNA]</scope>
    <source>
        <strain evidence="1">BIHB4019</strain>
    </source>
</reference>
<name>A0A1B2DM80_9BACL</name>
<proteinExistence type="predicted"/>
<gene>
    <name evidence="1" type="ORF">BBD42_21830</name>
</gene>
<accession>A0A1B2DM80</accession>